<protein>
    <submittedName>
        <fullName evidence="1">Uncharacterized protein</fullName>
    </submittedName>
</protein>
<dbReference type="HOGENOM" id="CLU_183034_0_0_4"/>
<name>A0A0C6P0W2_BORBO</name>
<evidence type="ECO:0000313" key="2">
    <source>
        <dbReference type="Proteomes" id="UP000007564"/>
    </source>
</evidence>
<dbReference type="KEGG" id="bbh:BN112_1325"/>
<evidence type="ECO:0000313" key="1">
    <source>
        <dbReference type="EMBL" id="CCJ53243.1"/>
    </source>
</evidence>
<dbReference type="EMBL" id="HE965806">
    <property type="protein sequence ID" value="CCJ53243.1"/>
    <property type="molecule type" value="Genomic_DNA"/>
</dbReference>
<dbReference type="AlphaFoldDB" id="A0A0C6P0W2"/>
<gene>
    <name evidence="1" type="ORF">BN112_1325</name>
</gene>
<dbReference type="Proteomes" id="UP000007564">
    <property type="component" value="Chromosome"/>
</dbReference>
<proteinExistence type="predicted"/>
<reference evidence="1 2" key="1">
    <citation type="journal article" date="2012" name="BMC Genomics">
        <title>Comparative genomics of the classical Bordetella subspecies: the evolution and exchange of virulence-associated diversity amongst closely related pathogens.</title>
        <authorList>
            <person name="Park J."/>
            <person name="Zhang Y."/>
            <person name="Buboltz A.M."/>
            <person name="Zhang X."/>
            <person name="Schuster S.C."/>
            <person name="Ahuja U."/>
            <person name="Liu M."/>
            <person name="Miller J.F."/>
            <person name="Sebaihia M."/>
            <person name="Bentley S.D."/>
            <person name="Parkhill J."/>
            <person name="Harvill E.T."/>
        </authorList>
    </citation>
    <scope>NUCLEOTIDE SEQUENCE [LARGE SCALE GENOMIC DNA]</scope>
    <source>
        <strain evidence="1 2">253</strain>
    </source>
</reference>
<accession>A0A0C6P0W2</accession>
<organism evidence="1 2">
    <name type="scientific">Bordetella bronchiseptica 253</name>
    <dbReference type="NCBI Taxonomy" id="568707"/>
    <lineage>
        <taxon>Bacteria</taxon>
        <taxon>Pseudomonadati</taxon>
        <taxon>Pseudomonadota</taxon>
        <taxon>Betaproteobacteria</taxon>
        <taxon>Burkholderiales</taxon>
        <taxon>Alcaligenaceae</taxon>
        <taxon>Bordetella</taxon>
    </lineage>
</organism>
<sequence>MDSILAGVEAAARDGKYEYQTREHGFGDGACYSSEERWPELNKAIVKALRALGYRADVRVHEGQFVDLWLSVTWGEK</sequence>